<reference evidence="1" key="1">
    <citation type="journal article" date="2023" name="Int. J. Syst. Evol. Microbiol.">
        <title>Streptomyces meridianus sp. nov. isolated from brackish water of the Tagus estuary in Alcochete, Portugal.</title>
        <authorList>
            <person name="Santos J.D.N."/>
            <person name="Klimek D."/>
            <person name="Calusinska M."/>
            <person name="Lobo Da Cunha A."/>
            <person name="Catita J."/>
            <person name="Goncalves H."/>
            <person name="Gonzalez I."/>
            <person name="Reyes F."/>
            <person name="Lage O.M."/>
        </authorList>
    </citation>
    <scope>NUCLEOTIDE SEQUENCE</scope>
    <source>
        <strain evidence="1">MTZ3.1</strain>
    </source>
</reference>
<dbReference type="Proteomes" id="UP001167160">
    <property type="component" value="Unassembled WGS sequence"/>
</dbReference>
<name>A0ABT0XAZ4_9ACTN</name>
<protein>
    <recommendedName>
        <fullName evidence="3">Tryptophan synthase</fullName>
    </recommendedName>
</protein>
<organism evidence="1 2">
    <name type="scientific">Streptomyces meridianus</name>
    <dbReference type="NCBI Taxonomy" id="2938945"/>
    <lineage>
        <taxon>Bacteria</taxon>
        <taxon>Bacillati</taxon>
        <taxon>Actinomycetota</taxon>
        <taxon>Actinomycetes</taxon>
        <taxon>Kitasatosporales</taxon>
        <taxon>Streptomycetaceae</taxon>
        <taxon>Streptomyces</taxon>
    </lineage>
</organism>
<proteinExistence type="predicted"/>
<gene>
    <name evidence="1" type="ORF">M1E25_20420</name>
</gene>
<evidence type="ECO:0008006" key="3">
    <source>
        <dbReference type="Google" id="ProtNLM"/>
    </source>
</evidence>
<dbReference type="RefSeq" id="WP_251417793.1">
    <property type="nucleotide sequence ID" value="NZ_JAMQGM010000045.1"/>
</dbReference>
<accession>A0ABT0XAZ4</accession>
<dbReference type="EMBL" id="JAMQGM010000045">
    <property type="protein sequence ID" value="MCM2579683.1"/>
    <property type="molecule type" value="Genomic_DNA"/>
</dbReference>
<evidence type="ECO:0000313" key="2">
    <source>
        <dbReference type="Proteomes" id="UP001167160"/>
    </source>
</evidence>
<comment type="caution">
    <text evidence="1">The sequence shown here is derived from an EMBL/GenBank/DDBJ whole genome shotgun (WGS) entry which is preliminary data.</text>
</comment>
<sequence>MFVPAGLNAPAEERRNLKHLAEAGADLFEVGLAYSFSERRADRIAGDLR</sequence>
<evidence type="ECO:0000313" key="1">
    <source>
        <dbReference type="EMBL" id="MCM2579683.1"/>
    </source>
</evidence>
<keyword evidence="2" id="KW-1185">Reference proteome</keyword>